<dbReference type="PANTHER" id="PTHR42929:SF5">
    <property type="entry name" value="ABC TRANSPORTER PERMEASE PROTEIN"/>
    <property type="match status" value="1"/>
</dbReference>
<protein>
    <submittedName>
        <fullName evidence="10">ABC transporter permease</fullName>
    </submittedName>
</protein>
<dbReference type="InterPro" id="IPR000515">
    <property type="entry name" value="MetI-like"/>
</dbReference>
<keyword evidence="5 8" id="KW-0812">Transmembrane</keyword>
<comment type="subcellular location">
    <subcellularLocation>
        <location evidence="1">Cell membrane</location>
        <topology evidence="1">Multi-pass membrane protein</topology>
    </subcellularLocation>
</comment>
<evidence type="ECO:0000256" key="2">
    <source>
        <dbReference type="ARBA" id="ARBA00007069"/>
    </source>
</evidence>
<evidence type="ECO:0000256" key="8">
    <source>
        <dbReference type="SAM" id="Phobius"/>
    </source>
</evidence>
<gene>
    <name evidence="10" type="ORF">IBL26_21025</name>
</gene>
<feature type="transmembrane region" description="Helical" evidence="8">
    <location>
        <begin position="306"/>
        <end position="332"/>
    </location>
</feature>
<keyword evidence="7 8" id="KW-0472">Membrane</keyword>
<evidence type="ECO:0000256" key="1">
    <source>
        <dbReference type="ARBA" id="ARBA00004651"/>
    </source>
</evidence>
<feature type="domain" description="ABC transmembrane type-1" evidence="9">
    <location>
        <begin position="169"/>
        <end position="375"/>
    </location>
</feature>
<dbReference type="RefSeq" id="WP_187786480.1">
    <property type="nucleotide sequence ID" value="NZ_JACTVA010000052.1"/>
</dbReference>
<reference evidence="10 11" key="1">
    <citation type="journal article" date="2013" name="Int. J. Syst. Evol. Microbiol.">
        <title>Roseomonas aerophila sp. nov., isolated from air.</title>
        <authorList>
            <person name="Kim S.J."/>
            <person name="Weon H.Y."/>
            <person name="Ahn J.H."/>
            <person name="Hong S.B."/>
            <person name="Seok S.J."/>
            <person name="Whang K.S."/>
            <person name="Kwon S.W."/>
        </authorList>
    </citation>
    <scope>NUCLEOTIDE SEQUENCE [LARGE SCALE GENOMIC DNA]</scope>
    <source>
        <strain evidence="10 11">NBRC 108923</strain>
    </source>
</reference>
<feature type="transmembrane region" description="Helical" evidence="8">
    <location>
        <begin position="352"/>
        <end position="376"/>
    </location>
</feature>
<comment type="similarity">
    <text evidence="2">Belongs to the binding-protein-dependent transport system permease family. CysTW subfamily.</text>
</comment>
<dbReference type="PROSITE" id="PS50928">
    <property type="entry name" value="ABC_TM1"/>
    <property type="match status" value="1"/>
</dbReference>
<keyword evidence="6 8" id="KW-1133">Transmembrane helix</keyword>
<evidence type="ECO:0000256" key="3">
    <source>
        <dbReference type="ARBA" id="ARBA00022448"/>
    </source>
</evidence>
<comment type="caution">
    <text evidence="10">The sequence shown here is derived from an EMBL/GenBank/DDBJ whole genome shotgun (WGS) entry which is preliminary data.</text>
</comment>
<keyword evidence="11" id="KW-1185">Reference proteome</keyword>
<dbReference type="SUPFAM" id="SSF161098">
    <property type="entry name" value="MetI-like"/>
    <property type="match status" value="1"/>
</dbReference>
<evidence type="ECO:0000259" key="9">
    <source>
        <dbReference type="PROSITE" id="PS50928"/>
    </source>
</evidence>
<evidence type="ECO:0000313" key="11">
    <source>
        <dbReference type="Proteomes" id="UP000626026"/>
    </source>
</evidence>
<evidence type="ECO:0000256" key="6">
    <source>
        <dbReference type="ARBA" id="ARBA00022989"/>
    </source>
</evidence>
<feature type="transmembrane region" description="Helical" evidence="8">
    <location>
        <begin position="201"/>
        <end position="227"/>
    </location>
</feature>
<dbReference type="Proteomes" id="UP000626026">
    <property type="component" value="Unassembled WGS sequence"/>
</dbReference>
<organism evidence="10 11">
    <name type="scientific">Teichococcus aerophilus</name>
    <dbReference type="NCBI Taxonomy" id="1224513"/>
    <lineage>
        <taxon>Bacteria</taxon>
        <taxon>Pseudomonadati</taxon>
        <taxon>Pseudomonadota</taxon>
        <taxon>Alphaproteobacteria</taxon>
        <taxon>Acetobacterales</taxon>
        <taxon>Roseomonadaceae</taxon>
        <taxon>Roseomonas</taxon>
    </lineage>
</organism>
<accession>A0ABR7RRY7</accession>
<proteinExistence type="inferred from homology"/>
<keyword evidence="4" id="KW-1003">Cell membrane</keyword>
<dbReference type="InterPro" id="IPR035906">
    <property type="entry name" value="MetI-like_sf"/>
</dbReference>
<sequence>MAPLLIFLLVVFVLPIGTFLARAVQESDVPPVLPRTIAALSGWDGAAAPGEPAFAALVEDLREARRRDQEAGGGSIGRASARLNNDWPGFRSLLPATARRIASPFQGEARAAVLAAAPEWGEVAPWAAISRAGGPLSDFHLLAVLDLKRDAAGHIAAAPPDQSIFRAVLWRTMWISLCATVLALAIGYPLAWLIATAPSRFAPWLLAGVLLPFWTSLIVRTAAWMVLLQREGVVNATLQSLRLADGPLPLLFNRGAVLLAMVHILLPFMVLPIYANLKGMDWRLPRAAMSLGASPLRTFWRISLPLSLPGIGAGSLLVFIQALGFYVTPALLGGANDQMLSYFVGFYATRTVNWSMAAALSCLLLAAVAIVVALYARLVGFEKTRPA</sequence>
<feature type="transmembrane region" description="Helical" evidence="8">
    <location>
        <begin position="173"/>
        <end position="194"/>
    </location>
</feature>
<feature type="transmembrane region" description="Helical" evidence="8">
    <location>
        <begin position="256"/>
        <end position="277"/>
    </location>
</feature>
<dbReference type="EMBL" id="JACTVA010000052">
    <property type="protein sequence ID" value="MBC9209342.1"/>
    <property type="molecule type" value="Genomic_DNA"/>
</dbReference>
<keyword evidence="3" id="KW-0813">Transport</keyword>
<evidence type="ECO:0000313" key="10">
    <source>
        <dbReference type="EMBL" id="MBC9209342.1"/>
    </source>
</evidence>
<evidence type="ECO:0000256" key="5">
    <source>
        <dbReference type="ARBA" id="ARBA00022692"/>
    </source>
</evidence>
<dbReference type="CDD" id="cd06261">
    <property type="entry name" value="TM_PBP2"/>
    <property type="match status" value="1"/>
</dbReference>
<dbReference type="PANTHER" id="PTHR42929">
    <property type="entry name" value="INNER MEMBRANE ABC TRANSPORTER PERMEASE PROTEIN YDCU-RELATED-RELATED"/>
    <property type="match status" value="1"/>
</dbReference>
<name>A0ABR7RRY7_9PROT</name>
<evidence type="ECO:0000256" key="7">
    <source>
        <dbReference type="ARBA" id="ARBA00023136"/>
    </source>
</evidence>
<evidence type="ECO:0000256" key="4">
    <source>
        <dbReference type="ARBA" id="ARBA00022475"/>
    </source>
</evidence>
<dbReference type="Gene3D" id="1.10.3720.10">
    <property type="entry name" value="MetI-like"/>
    <property type="match status" value="1"/>
</dbReference>